<feature type="compositionally biased region" description="Basic and acidic residues" evidence="1">
    <location>
        <begin position="68"/>
        <end position="81"/>
    </location>
</feature>
<keyword evidence="3" id="KW-1185">Reference proteome</keyword>
<evidence type="ECO:0000256" key="1">
    <source>
        <dbReference type="SAM" id="MobiDB-lite"/>
    </source>
</evidence>
<name>A0AAE0ZRQ5_9GAST</name>
<evidence type="ECO:0000313" key="2">
    <source>
        <dbReference type="EMBL" id="KAK3774142.1"/>
    </source>
</evidence>
<reference evidence="2" key="1">
    <citation type="journal article" date="2023" name="G3 (Bethesda)">
        <title>A reference genome for the long-term kleptoplast-retaining sea slug Elysia crispata morphotype clarki.</title>
        <authorList>
            <person name="Eastman K.E."/>
            <person name="Pendleton A.L."/>
            <person name="Shaikh M.A."/>
            <person name="Suttiyut T."/>
            <person name="Ogas R."/>
            <person name="Tomko P."/>
            <person name="Gavelis G."/>
            <person name="Widhalm J.R."/>
            <person name="Wisecaver J.H."/>
        </authorList>
    </citation>
    <scope>NUCLEOTIDE SEQUENCE</scope>
    <source>
        <strain evidence="2">ECLA1</strain>
    </source>
</reference>
<protein>
    <submittedName>
        <fullName evidence="2">Uncharacterized protein</fullName>
    </submittedName>
</protein>
<feature type="region of interest" description="Disordered" evidence="1">
    <location>
        <begin position="63"/>
        <end position="99"/>
    </location>
</feature>
<proteinExistence type="predicted"/>
<dbReference type="Proteomes" id="UP001283361">
    <property type="component" value="Unassembled WGS sequence"/>
</dbReference>
<sequence length="99" mass="11320">MTLRRAQSRSAPQYGARPSLPGKTMASEPEMSPTCEFYLRTRWEPLNKNLKLKLGLNNFHSYDDNTNYDDKDINGENHDDDSVNNDRICGVDAQGEKKK</sequence>
<accession>A0AAE0ZRQ5</accession>
<organism evidence="2 3">
    <name type="scientific">Elysia crispata</name>
    <name type="common">lettuce slug</name>
    <dbReference type="NCBI Taxonomy" id="231223"/>
    <lineage>
        <taxon>Eukaryota</taxon>
        <taxon>Metazoa</taxon>
        <taxon>Spiralia</taxon>
        <taxon>Lophotrochozoa</taxon>
        <taxon>Mollusca</taxon>
        <taxon>Gastropoda</taxon>
        <taxon>Heterobranchia</taxon>
        <taxon>Euthyneura</taxon>
        <taxon>Panpulmonata</taxon>
        <taxon>Sacoglossa</taxon>
        <taxon>Placobranchoidea</taxon>
        <taxon>Plakobranchidae</taxon>
        <taxon>Elysia</taxon>
    </lineage>
</organism>
<feature type="region of interest" description="Disordered" evidence="1">
    <location>
        <begin position="1"/>
        <end position="31"/>
    </location>
</feature>
<evidence type="ECO:0000313" key="3">
    <source>
        <dbReference type="Proteomes" id="UP001283361"/>
    </source>
</evidence>
<comment type="caution">
    <text evidence="2">The sequence shown here is derived from an EMBL/GenBank/DDBJ whole genome shotgun (WGS) entry which is preliminary data.</text>
</comment>
<gene>
    <name evidence="2" type="ORF">RRG08_065801</name>
</gene>
<dbReference type="EMBL" id="JAWDGP010003468">
    <property type="protein sequence ID" value="KAK3774142.1"/>
    <property type="molecule type" value="Genomic_DNA"/>
</dbReference>
<dbReference type="AlphaFoldDB" id="A0AAE0ZRQ5"/>